<comment type="caution">
    <text evidence="1">The sequence shown here is derived from an EMBL/GenBank/DDBJ whole genome shotgun (WGS) entry which is preliminary data.</text>
</comment>
<organism evidence="1 2">
    <name type="scientific">Cardiocondyla obscurior</name>
    <dbReference type="NCBI Taxonomy" id="286306"/>
    <lineage>
        <taxon>Eukaryota</taxon>
        <taxon>Metazoa</taxon>
        <taxon>Ecdysozoa</taxon>
        <taxon>Arthropoda</taxon>
        <taxon>Hexapoda</taxon>
        <taxon>Insecta</taxon>
        <taxon>Pterygota</taxon>
        <taxon>Neoptera</taxon>
        <taxon>Endopterygota</taxon>
        <taxon>Hymenoptera</taxon>
        <taxon>Apocrita</taxon>
        <taxon>Aculeata</taxon>
        <taxon>Formicoidea</taxon>
        <taxon>Formicidae</taxon>
        <taxon>Myrmicinae</taxon>
        <taxon>Cardiocondyla</taxon>
    </lineage>
</organism>
<dbReference type="Proteomes" id="UP001430953">
    <property type="component" value="Unassembled WGS sequence"/>
</dbReference>
<name>A0AAW2G5J5_9HYME</name>
<proteinExistence type="predicted"/>
<keyword evidence="2" id="KW-1185">Reference proteome</keyword>
<sequence length="96" mass="11304">MKDIFNIAIMKFLFCLLQNRRICNSDVGHRSVNKKLFFFFFLMSASVCENDTFNCPPKVLPSFPVDSLRRREGGRGWPPLNEDRKNRANLINHLYH</sequence>
<evidence type="ECO:0008006" key="3">
    <source>
        <dbReference type="Google" id="ProtNLM"/>
    </source>
</evidence>
<dbReference type="AlphaFoldDB" id="A0AAW2G5J5"/>
<reference evidence="1 2" key="1">
    <citation type="submission" date="2023-03" db="EMBL/GenBank/DDBJ databases">
        <title>High recombination rates correlate with genetic variation in Cardiocondyla obscurior ants.</title>
        <authorList>
            <person name="Errbii M."/>
        </authorList>
    </citation>
    <scope>NUCLEOTIDE SEQUENCE [LARGE SCALE GENOMIC DNA]</scope>
    <source>
        <strain evidence="1">Alpha-2009</strain>
        <tissue evidence="1">Whole body</tissue>
    </source>
</reference>
<evidence type="ECO:0000313" key="1">
    <source>
        <dbReference type="EMBL" id="KAL0122471.1"/>
    </source>
</evidence>
<evidence type="ECO:0000313" key="2">
    <source>
        <dbReference type="Proteomes" id="UP001430953"/>
    </source>
</evidence>
<accession>A0AAW2G5J5</accession>
<dbReference type="EMBL" id="JADYXP020000006">
    <property type="protein sequence ID" value="KAL0122471.1"/>
    <property type="molecule type" value="Genomic_DNA"/>
</dbReference>
<protein>
    <recommendedName>
        <fullName evidence="3">Secreted protein</fullName>
    </recommendedName>
</protein>
<gene>
    <name evidence="1" type="ORF">PUN28_007298</name>
</gene>